<evidence type="ECO:0000259" key="3">
    <source>
        <dbReference type="Pfam" id="PF00931"/>
    </source>
</evidence>
<evidence type="ECO:0000313" key="5">
    <source>
        <dbReference type="EMBL" id="KAA8547063.1"/>
    </source>
</evidence>
<dbReference type="Proteomes" id="UP000325577">
    <property type="component" value="Linkage Group LG1"/>
</dbReference>
<accession>A0A5J5BVB3</accession>
<reference evidence="5 6" key="1">
    <citation type="submission" date="2019-09" db="EMBL/GenBank/DDBJ databases">
        <title>A chromosome-level genome assembly of the Chinese tupelo Nyssa sinensis.</title>
        <authorList>
            <person name="Yang X."/>
            <person name="Kang M."/>
            <person name="Yang Y."/>
            <person name="Xiong H."/>
            <person name="Wang M."/>
            <person name="Zhang Z."/>
            <person name="Wang Z."/>
            <person name="Wu H."/>
            <person name="Ma T."/>
            <person name="Liu J."/>
            <person name="Xi Z."/>
        </authorList>
    </citation>
    <scope>NUCLEOTIDE SEQUENCE [LARGE SCALE GENOMIC DNA]</scope>
    <source>
        <strain evidence="5">J267</strain>
        <tissue evidence="5">Leaf</tissue>
    </source>
</reference>
<dbReference type="GO" id="GO:0006952">
    <property type="term" value="P:defense response"/>
    <property type="evidence" value="ECO:0007669"/>
    <property type="project" value="UniProtKB-KW"/>
</dbReference>
<keyword evidence="2" id="KW-0611">Plant defense</keyword>
<dbReference type="InterPro" id="IPR027417">
    <property type="entry name" value="P-loop_NTPase"/>
</dbReference>
<gene>
    <name evidence="5" type="ORF">F0562_003492</name>
</gene>
<keyword evidence="1" id="KW-0677">Repeat</keyword>
<dbReference type="InterPro" id="IPR032675">
    <property type="entry name" value="LRR_dom_sf"/>
</dbReference>
<dbReference type="InterPro" id="IPR002182">
    <property type="entry name" value="NB-ARC"/>
</dbReference>
<dbReference type="Pfam" id="PF23598">
    <property type="entry name" value="LRR_14"/>
    <property type="match status" value="1"/>
</dbReference>
<proteinExistence type="predicted"/>
<sequence length="863" mass="97214">MVEVQLAIACQKLTALDFLPEGQPPNDIVRRVKEAIIDMTRHNLHARNDEDTEFGTWEKKLEALLYTLEDWVDELESDLCNLTRSGACNCKYACLFGQHPRQDKLSKTATELEELHERMNGFNLEVRSQIDNTVLRCSGVSSDHDHIEVQKEEVEELKTSLLQQHSQLSIIFVRGAVDSGKSRVVSEACDKVKRHFNHMVWVRVYGSTTIDTLTSIWKACCQSRLKSKTENMIDEERLSNQICNYLNKHERYLLVLDGMEDNDDLINAIRKFLRPDHGGKVVVIARGRVRTHQEYCNDIYSIQVGPLSTDDALMLFRASSLHLQLPSRSSEISVEEIVTSCRGSSLGISIIVGILSTKDGDTLAWNKVREQLNRLPVPVDDISIAARVRHFLQMGYFGFTASSKSFVADGGGHPREDSNPTATAEEAGGRLFNQLIQRNILAKARVADTDDVEACRVLVPMRSFASHVSSTLDFCYSCNCSNSPCLKDIRRVSITNGETGCMKNGRFLKLRSLLLWDANKQLNIGNRNLFWRRPRFKLLRVLIMQGSSIKKVSHDGLGGLILLRYLGLRKTEITDLPVSLRKLQKLETIDVRDTKMTSLPERVSLGKVRHLLLAKSCSETAVVVPLGFLSGSTKVQTLAGLRMNGNWAKDVTRHNQLRKLSVSDVRTEHSDELCTSINNMTLLRSLTIKCCPGHQFCIQSLNQTTSLVKVRLGGSVDHLLEKVSTFDSLVSLSLWDSNLTEDPLSAFRNLPNLVRLVLRAAYVGREIDPIDDGFSKLKHLSIICFTNLERWERIGPRAMRKLQTLILKSCPGLRMPPEGLENLGQGMLKVSVSEMNSDINAALKENHRLQKYTVCFIQDTMDI</sequence>
<dbReference type="AlphaFoldDB" id="A0A5J5BVB3"/>
<evidence type="ECO:0000256" key="1">
    <source>
        <dbReference type="ARBA" id="ARBA00022737"/>
    </source>
</evidence>
<protein>
    <submittedName>
        <fullName evidence="5">Uncharacterized protein</fullName>
    </submittedName>
</protein>
<evidence type="ECO:0000313" key="6">
    <source>
        <dbReference type="Proteomes" id="UP000325577"/>
    </source>
</evidence>
<organism evidence="5 6">
    <name type="scientific">Nyssa sinensis</name>
    <dbReference type="NCBI Taxonomy" id="561372"/>
    <lineage>
        <taxon>Eukaryota</taxon>
        <taxon>Viridiplantae</taxon>
        <taxon>Streptophyta</taxon>
        <taxon>Embryophyta</taxon>
        <taxon>Tracheophyta</taxon>
        <taxon>Spermatophyta</taxon>
        <taxon>Magnoliopsida</taxon>
        <taxon>eudicotyledons</taxon>
        <taxon>Gunneridae</taxon>
        <taxon>Pentapetalae</taxon>
        <taxon>asterids</taxon>
        <taxon>Cornales</taxon>
        <taxon>Nyssaceae</taxon>
        <taxon>Nyssa</taxon>
    </lineage>
</organism>
<dbReference type="GO" id="GO:0043531">
    <property type="term" value="F:ADP binding"/>
    <property type="evidence" value="ECO:0007669"/>
    <property type="project" value="InterPro"/>
</dbReference>
<dbReference type="SUPFAM" id="SSF52540">
    <property type="entry name" value="P-loop containing nucleoside triphosphate hydrolases"/>
    <property type="match status" value="1"/>
</dbReference>
<dbReference type="PANTHER" id="PTHR36766:SF70">
    <property type="entry name" value="DISEASE RESISTANCE PROTEIN RGA4"/>
    <property type="match status" value="1"/>
</dbReference>
<feature type="domain" description="NB-ARC" evidence="3">
    <location>
        <begin position="151"/>
        <end position="320"/>
    </location>
</feature>
<dbReference type="Pfam" id="PF00931">
    <property type="entry name" value="NB-ARC"/>
    <property type="match status" value="1"/>
</dbReference>
<dbReference type="Gene3D" id="3.40.50.300">
    <property type="entry name" value="P-loop containing nucleotide triphosphate hydrolases"/>
    <property type="match status" value="1"/>
</dbReference>
<dbReference type="SUPFAM" id="SSF52058">
    <property type="entry name" value="L domain-like"/>
    <property type="match status" value="1"/>
</dbReference>
<name>A0A5J5BVB3_9ASTE</name>
<evidence type="ECO:0000259" key="4">
    <source>
        <dbReference type="Pfam" id="PF23598"/>
    </source>
</evidence>
<keyword evidence="6" id="KW-1185">Reference proteome</keyword>
<dbReference type="InterPro" id="IPR055414">
    <property type="entry name" value="LRR_R13L4/SHOC2-like"/>
</dbReference>
<feature type="domain" description="Disease resistance R13L4/SHOC-2-like LRR" evidence="4">
    <location>
        <begin position="533"/>
        <end position="808"/>
    </location>
</feature>
<dbReference type="EMBL" id="CM018032">
    <property type="protein sequence ID" value="KAA8547063.1"/>
    <property type="molecule type" value="Genomic_DNA"/>
</dbReference>
<dbReference type="PANTHER" id="PTHR36766">
    <property type="entry name" value="PLANT BROAD-SPECTRUM MILDEW RESISTANCE PROTEIN RPW8"/>
    <property type="match status" value="1"/>
</dbReference>
<evidence type="ECO:0000256" key="2">
    <source>
        <dbReference type="ARBA" id="ARBA00022821"/>
    </source>
</evidence>
<dbReference type="Gene3D" id="3.80.10.10">
    <property type="entry name" value="Ribonuclease Inhibitor"/>
    <property type="match status" value="2"/>
</dbReference>